<keyword evidence="1" id="KW-0812">Transmembrane</keyword>
<feature type="transmembrane region" description="Helical" evidence="1">
    <location>
        <begin position="197"/>
        <end position="215"/>
    </location>
</feature>
<keyword evidence="1" id="KW-1133">Transmembrane helix</keyword>
<name>A0AAE4C5J0_9MICC</name>
<evidence type="ECO:0000256" key="1">
    <source>
        <dbReference type="SAM" id="Phobius"/>
    </source>
</evidence>
<feature type="transmembrane region" description="Helical" evidence="1">
    <location>
        <begin position="251"/>
        <end position="270"/>
    </location>
</feature>
<keyword evidence="1" id="KW-0472">Membrane</keyword>
<reference evidence="2" key="1">
    <citation type="submission" date="2023-07" db="EMBL/GenBank/DDBJ databases">
        <title>Sequencing the genomes of 1000 actinobacteria strains.</title>
        <authorList>
            <person name="Klenk H.-P."/>
        </authorList>
    </citation>
    <scope>NUCLEOTIDE SEQUENCE</scope>
    <source>
        <strain evidence="2">DSM 13988</strain>
    </source>
</reference>
<dbReference type="RefSeq" id="WP_309849494.1">
    <property type="nucleotide sequence ID" value="NZ_BAAAIU010000022.1"/>
</dbReference>
<accession>A0AAE4C5J0</accession>
<evidence type="ECO:0000313" key="3">
    <source>
        <dbReference type="Proteomes" id="UP001247307"/>
    </source>
</evidence>
<gene>
    <name evidence="2" type="ORF">J2S35_000503</name>
</gene>
<dbReference type="Proteomes" id="UP001247307">
    <property type="component" value="Unassembled WGS sequence"/>
</dbReference>
<evidence type="ECO:0000313" key="2">
    <source>
        <dbReference type="EMBL" id="MDR6891563.1"/>
    </source>
</evidence>
<sequence length="282" mass="29057">MRTSLAGLTGLLAVLSAIGASISGWLARHLVGQDGFQQLSGPIASDDAVQSNLAAAATDLATARAVEVFPLLDMFRAKIAEIIRGALDGLFSQDQFLTAAHAVLMSGHASAFSSGHGLSFDMRPLAQLGLDSVTRNFGQTVPLDTPLAVDVPTPSLWGHNLFSLLDAWSGWWAWLLPLALVLGAATVYVARRRGLALSLMGAGLIAGAVVGRAVGDHVPGWLAGTVPGGGLGALLVQKLGEQAVPSIQAEALWLAGAGAVLVLIGVGVGLRAKERRHPYVTA</sequence>
<proteinExistence type="predicted"/>
<dbReference type="EMBL" id="JAVDUI010000001">
    <property type="protein sequence ID" value="MDR6891563.1"/>
    <property type="molecule type" value="Genomic_DNA"/>
</dbReference>
<organism evidence="2 3">
    <name type="scientific">Falsarthrobacter nasiphocae</name>
    <dbReference type="NCBI Taxonomy" id="189863"/>
    <lineage>
        <taxon>Bacteria</taxon>
        <taxon>Bacillati</taxon>
        <taxon>Actinomycetota</taxon>
        <taxon>Actinomycetes</taxon>
        <taxon>Micrococcales</taxon>
        <taxon>Micrococcaceae</taxon>
        <taxon>Falsarthrobacter</taxon>
    </lineage>
</organism>
<comment type="caution">
    <text evidence="2">The sequence shown here is derived from an EMBL/GenBank/DDBJ whole genome shotgun (WGS) entry which is preliminary data.</text>
</comment>
<feature type="transmembrane region" description="Helical" evidence="1">
    <location>
        <begin position="171"/>
        <end position="190"/>
    </location>
</feature>
<dbReference type="AlphaFoldDB" id="A0AAE4C5J0"/>
<protein>
    <submittedName>
        <fullName evidence="2">Uncharacterized protein</fullName>
    </submittedName>
</protein>
<keyword evidence="3" id="KW-1185">Reference proteome</keyword>